<protein>
    <submittedName>
        <fullName evidence="1">Uncharacterized protein</fullName>
    </submittedName>
</protein>
<gene>
    <name evidence="1" type="ORF">KUTeg_010340</name>
</gene>
<accession>A0ABQ9F6H6</accession>
<proteinExistence type="predicted"/>
<dbReference type="SUPFAM" id="SSF49265">
    <property type="entry name" value="Fibronectin type III"/>
    <property type="match status" value="1"/>
</dbReference>
<dbReference type="InterPro" id="IPR036116">
    <property type="entry name" value="FN3_sf"/>
</dbReference>
<dbReference type="EMBL" id="JARBDR010000440">
    <property type="protein sequence ID" value="KAJ8312967.1"/>
    <property type="molecule type" value="Genomic_DNA"/>
</dbReference>
<keyword evidence="2" id="KW-1185">Reference proteome</keyword>
<reference evidence="1 2" key="1">
    <citation type="submission" date="2022-12" db="EMBL/GenBank/DDBJ databases">
        <title>Chromosome-level genome of Tegillarca granosa.</title>
        <authorList>
            <person name="Kim J."/>
        </authorList>
    </citation>
    <scope>NUCLEOTIDE SEQUENCE [LARGE SCALE GENOMIC DNA]</scope>
    <source>
        <strain evidence="1">Teg-2019</strain>
        <tissue evidence="1">Adductor muscle</tissue>
    </source>
</reference>
<evidence type="ECO:0000313" key="2">
    <source>
        <dbReference type="Proteomes" id="UP001217089"/>
    </source>
</evidence>
<dbReference type="Proteomes" id="UP001217089">
    <property type="component" value="Unassembled WGS sequence"/>
</dbReference>
<evidence type="ECO:0000313" key="1">
    <source>
        <dbReference type="EMBL" id="KAJ8312967.1"/>
    </source>
</evidence>
<comment type="caution">
    <text evidence="1">The sequence shown here is derived from an EMBL/GenBank/DDBJ whole genome shotgun (WGS) entry which is preliminary data.</text>
</comment>
<name>A0ABQ9F6H6_TEGGR</name>
<sequence>MHLHLPYKDHPVLYAVHLEVKDIADNIKQARRFVLYDNSSTIVFNESVPLLVSSAGSKSEHVWQTNHGKLCFLWKGRYYNNKYIHSNLLKPINAAPHGMINGLYEQNTGLLPVTGTVNIHGITGFMYTLSKGASVIFQNQTVPNFTSQHICLSPTVNDGETFHFQLTAIDIMDNTFDDEIDVHIDASIPEVENVWLVRDGYERLFVHNSTDLSKMILQFDAFDPHSGIFTVKWGIGTTGGGMELGHGSLGVIKHNDSCVSSENCYCPAVGLCEQSNYTLSLNSLVHNNTHIGNHNRQYFFTITVTNMAHLVTVEHLDILVDDSPPVEGVVQEGPIDGPDIDYTSLDQVIVHWHGFIDHESGIKLYRVGIAKNCLTGQQFMDGTKNFTDLFVTETTGQSIIVPLSSEGKHFITVVAYNNAMEPSKPVCSDGIVLDKTSPKIENVSLTNARVAETVACSNNTAWFVHENVTRIKLADVPSCRHRCQGSKFDPLLMSLPEEIIVSRDDEISTFMCNRLARYNNTQIYIPTDTLDLNWDIREDFSQIRNVFVGFGTNLGSKGMPDIVGYQNAKHKRWFRDQHPALSSGTNMYVFIKVMNKAGLTSIATYGPVLIDETPPICPTTIEARVSEQDVILQWNQSTFYDREQREQIGSIFFRIGHMYKFVTPFLQWKINESPNCTDVQGHCILYPVHRLQYYDTELSLPFSFELHVYNYAGHYCSVKSKQFSLPSKFPPGHGVVYDIDPRKATNDKRTTDTDYTTTANKFCVSWTGFWHHKDVTFKVGVGTKKGVVMKTQPIIRLSNIGVKSMVEKIEVYSCANDLDFQTSSEIVEIHWTIDANLNDSSTCATLKTRDVGVSQNALISELNLSPGSYPGGQDVVMFTNAGLSEGIVHRNITLTPGNAYYGTVTSVSQGVIFDNSPPIKGMVHVGGILVHSYVTSKGSLSIHWMNFKDPESGISKFEVGIGSNTYSTDVKALAHVNGDFTLFPKDGMHDGLKYYVTMKFDLDYQLDVISLSCHWTDFVDPHSLMLYYRVGLGTSPGETDVFPFYNVALRKDNNLSHKNNTQWEVSMLKIKWNVKDKESPVVRQTVSLMTHHDGNAAVEEVSLASEEHLTITLDSKNWLKNGDRYHVELTSCNSASLCTSVSSNDLLIDSSPPHLGGFELPLTWSSSTKTLVHLKWYGFVDVESDINVYYITVGNTYSGSELTGGPIVFSHIGKNDEHQERNVNLLEKLSVGQKVFLSIWAENKAGLLSKSVSSTNLQTWTEVTLDGKFVFDPLTIHHGQDLHAMIKCINNVELATIVHVNPVIIIYQQPDVGDAKVSLQAVPPECGSKPNVQSNDSSVELLWEGFIDLAGITSYQCRIREENKTIVDWVDMNMRTGAKLSGLNLKDGQEYITEVRASNVGPQITLGPRHTPPHQLYHIPHLLYTHTPTPLLQQPLLALGRSEGEEEEEEEEEEE</sequence>
<dbReference type="PANTHER" id="PTHR16897">
    <property type="entry name" value="OS10G0105400 PROTEIN"/>
    <property type="match status" value="1"/>
</dbReference>
<organism evidence="1 2">
    <name type="scientific">Tegillarca granosa</name>
    <name type="common">Malaysian cockle</name>
    <name type="synonym">Anadara granosa</name>
    <dbReference type="NCBI Taxonomy" id="220873"/>
    <lineage>
        <taxon>Eukaryota</taxon>
        <taxon>Metazoa</taxon>
        <taxon>Spiralia</taxon>
        <taxon>Lophotrochozoa</taxon>
        <taxon>Mollusca</taxon>
        <taxon>Bivalvia</taxon>
        <taxon>Autobranchia</taxon>
        <taxon>Pteriomorphia</taxon>
        <taxon>Arcoida</taxon>
        <taxon>Arcoidea</taxon>
        <taxon>Arcidae</taxon>
        <taxon>Tegillarca</taxon>
    </lineage>
</organism>
<dbReference type="PANTHER" id="PTHR16897:SF2">
    <property type="entry name" value="OS03G0226600 PROTEIN"/>
    <property type="match status" value="1"/>
</dbReference>